<accession>A0ABR1IMC6</accession>
<dbReference type="Pfam" id="PF18758">
    <property type="entry name" value="KDZ"/>
    <property type="match status" value="1"/>
</dbReference>
<keyword evidence="1" id="KW-0175">Coiled coil</keyword>
<dbReference type="Pfam" id="PF18803">
    <property type="entry name" value="CxC2"/>
    <property type="match status" value="1"/>
</dbReference>
<dbReference type="PANTHER" id="PTHR33096">
    <property type="entry name" value="CXC2 DOMAIN-CONTAINING PROTEIN"/>
    <property type="match status" value="1"/>
</dbReference>
<feature type="domain" description="CxC2-like cysteine cluster KDZ transposase-associated" evidence="2">
    <location>
        <begin position="197"/>
        <end position="310"/>
    </location>
</feature>
<organism evidence="3 4">
    <name type="scientific">Marasmiellus scandens</name>
    <dbReference type="NCBI Taxonomy" id="2682957"/>
    <lineage>
        <taxon>Eukaryota</taxon>
        <taxon>Fungi</taxon>
        <taxon>Dikarya</taxon>
        <taxon>Basidiomycota</taxon>
        <taxon>Agaricomycotina</taxon>
        <taxon>Agaricomycetes</taxon>
        <taxon>Agaricomycetidae</taxon>
        <taxon>Agaricales</taxon>
        <taxon>Marasmiineae</taxon>
        <taxon>Omphalotaceae</taxon>
        <taxon>Marasmiellus</taxon>
    </lineage>
</organism>
<feature type="coiled-coil region" evidence="1">
    <location>
        <begin position="632"/>
        <end position="659"/>
    </location>
</feature>
<comment type="caution">
    <text evidence="3">The sequence shown here is derived from an EMBL/GenBank/DDBJ whole genome shotgun (WGS) entry which is preliminary data.</text>
</comment>
<keyword evidence="4" id="KW-1185">Reference proteome</keyword>
<dbReference type="InterPro" id="IPR041457">
    <property type="entry name" value="CxC2_KDZ-assoc"/>
</dbReference>
<dbReference type="PANTHER" id="PTHR33096:SF1">
    <property type="entry name" value="CXC1-LIKE CYSTEINE CLUSTER ASSOCIATED WITH KDZ TRANSPOSASES DOMAIN-CONTAINING PROTEIN"/>
    <property type="match status" value="1"/>
</dbReference>
<sequence length="1069" mass="123263">MRRSVNLPKHPLPVLVTPVQVRHKNQKANRYKEEIVATPTKKRKLEQLSTSQLEQPLLTCPDLGTYKPTPSILSPSPVWTKSITSLGGYQTSNQWTNADVLPDKRGPGHTQNDYVEEYLKYRFEYLCLFMELAAPSTTRCHTCGQSSSGLYNCLDCFGGVILCRDCCRREHALQIFHRIRVWNGICFSPSDLNVVELVVHLGHSGKLCPSHEAASGKSEGKIDQKSWQKGTSEMSLVDVNGVYVRHVQWCVCKDREPRWKQLIKAGFFPASYERPVSAFSRRLLDFLHLLQMECKVATNRFFHVLRRWTNGDDPESVQNRYQELQRVLRCYRDTTSRAMSGFFHEPYLAAIPGALALGCTSCPQPGINAKSPYPEDPDYLWKIDYVIDGNFKLEQLRMRNPSKDVILRDGLGFMVQSTRYNDYMKRTEKENVVQEKSTCNAFNAQNNPGTRRPHLLYRGVASIACARHRVFVPHASANIPNGEQQRIIDYIVSEGLHQVFRLNSQSLPHEIKVKVVNLIYDIMCQYCVHCRKRLQTAPELINPQELQFNLQFFIGKFHLGCHKEECYALYTLDLLLGGGHIDGEGLESLWAALNEAKSSVRAMSEAHRQEFIDDLMYDSNFKKLLGGDLSLMTNWKRAVEAEEETRVSLEQMRSRLDSNLYQEWEREGISAQTTRSPAALKIYEGEKIAGRTNLYSWDQVNLINILANSFNQTRADLSEKELKERSSQGGDVGFLNAGLAIEQAQRAVKSFVHSKGKQPNDLGRWEISEKRQALQLKCTQFQERAYEKMRTQAVAPPLQALTPMDDEWWNVGHCQGEGLPESMPLAMPSSLRQKDRENVGWVGLGHVEFDLRDSMLSDLLTELHLLLGEKLMRYRGLRVDHHPSQSTVTRAWRGINNLQSRIYAVRDEYRRQVTALKNLQPTGTEAQRKKRWLDIEDRDLLMKTDWEYPGRLGQSQEKMAWFWLDAGVPANVELDRCPIMTKFYKVNYLKAHARWQRWKEEKVIVRKEMQWRIQWFEHAASTWHQRAQKPDICLGARCFALAETERWKNFADRSRKAFTFEPLSETVST</sequence>
<evidence type="ECO:0000259" key="2">
    <source>
        <dbReference type="Pfam" id="PF18803"/>
    </source>
</evidence>
<name>A0ABR1IMC6_9AGAR</name>
<dbReference type="EMBL" id="JBANRG010000093">
    <property type="protein sequence ID" value="KAK7436554.1"/>
    <property type="molecule type" value="Genomic_DNA"/>
</dbReference>
<proteinExistence type="predicted"/>
<evidence type="ECO:0000313" key="3">
    <source>
        <dbReference type="EMBL" id="KAK7436554.1"/>
    </source>
</evidence>
<reference evidence="3 4" key="1">
    <citation type="submission" date="2024-01" db="EMBL/GenBank/DDBJ databases">
        <title>A draft genome for the cacao thread blight pathogen Marasmiellus scandens.</title>
        <authorList>
            <person name="Baruah I.K."/>
            <person name="Leung J."/>
            <person name="Bukari Y."/>
            <person name="Amoako-Attah I."/>
            <person name="Meinhardt L.W."/>
            <person name="Bailey B.A."/>
            <person name="Cohen S.P."/>
        </authorList>
    </citation>
    <scope>NUCLEOTIDE SEQUENCE [LARGE SCALE GENOMIC DNA]</scope>
    <source>
        <strain evidence="3 4">GH-19</strain>
    </source>
</reference>
<protein>
    <recommendedName>
        <fullName evidence="2">CxC2-like cysteine cluster KDZ transposase-associated domain-containing protein</fullName>
    </recommendedName>
</protein>
<dbReference type="Proteomes" id="UP001498398">
    <property type="component" value="Unassembled WGS sequence"/>
</dbReference>
<evidence type="ECO:0000256" key="1">
    <source>
        <dbReference type="SAM" id="Coils"/>
    </source>
</evidence>
<gene>
    <name evidence="3" type="ORF">VKT23_019108</name>
</gene>
<evidence type="ECO:0000313" key="4">
    <source>
        <dbReference type="Proteomes" id="UP001498398"/>
    </source>
</evidence>
<dbReference type="InterPro" id="IPR040521">
    <property type="entry name" value="KDZ"/>
</dbReference>